<feature type="region of interest" description="Disordered" evidence="1">
    <location>
        <begin position="130"/>
        <end position="158"/>
    </location>
</feature>
<organism evidence="2 3">
    <name type="scientific">Chloropicon roscoffensis</name>
    <dbReference type="NCBI Taxonomy" id="1461544"/>
    <lineage>
        <taxon>Eukaryota</taxon>
        <taxon>Viridiplantae</taxon>
        <taxon>Chlorophyta</taxon>
        <taxon>Chloropicophyceae</taxon>
        <taxon>Chloropicales</taxon>
        <taxon>Chloropicaceae</taxon>
        <taxon>Chloropicon</taxon>
    </lineage>
</organism>
<feature type="region of interest" description="Disordered" evidence="1">
    <location>
        <begin position="278"/>
        <end position="299"/>
    </location>
</feature>
<keyword evidence="3" id="KW-1185">Reference proteome</keyword>
<dbReference type="Proteomes" id="UP001472866">
    <property type="component" value="Chromosome 01"/>
</dbReference>
<gene>
    <name evidence="2" type="ORF">HKI87_01g00740</name>
</gene>
<dbReference type="AlphaFoldDB" id="A0AAX4NY90"/>
<accession>A0AAX4NY90</accession>
<name>A0AAX4NY90_9CHLO</name>
<sequence>MATNMNRRRRRRPLETMTTIAAVVPVLALALGLATLKGVQARALLQEGKEGKASPNAITVPTPPEDTARLLNETFKVTTPEGTIEVSRGQMAWQNGFVNGFLGGYAVGYADAEAGKEPRFPPPPLISATEMEGGGRRSLLQQQQEPATNEDGTPATLSPLDDMALDPDQEAMLLVPVDITLANGTVVTTDYISLYYNDGRASGFFRGYSMGYKDGRDGKESAFPVLGDEGSSDDGRRRLQQFDGLENVVGTVAEGVQTAINATTDALQGLPCAGPSLCRDRVQSGAQNPRREGTKRKKG</sequence>
<evidence type="ECO:0000313" key="2">
    <source>
        <dbReference type="EMBL" id="WZN58550.1"/>
    </source>
</evidence>
<dbReference type="EMBL" id="CP151501">
    <property type="protein sequence ID" value="WZN58550.1"/>
    <property type="molecule type" value="Genomic_DNA"/>
</dbReference>
<reference evidence="2 3" key="1">
    <citation type="submission" date="2024-03" db="EMBL/GenBank/DDBJ databases">
        <title>Complete genome sequence of the green alga Chloropicon roscoffensis RCC1871.</title>
        <authorList>
            <person name="Lemieux C."/>
            <person name="Pombert J.-F."/>
            <person name="Otis C."/>
            <person name="Turmel M."/>
        </authorList>
    </citation>
    <scope>NUCLEOTIDE SEQUENCE [LARGE SCALE GENOMIC DNA]</scope>
    <source>
        <strain evidence="2 3">RCC1871</strain>
    </source>
</reference>
<evidence type="ECO:0000313" key="3">
    <source>
        <dbReference type="Proteomes" id="UP001472866"/>
    </source>
</evidence>
<protein>
    <submittedName>
        <fullName evidence="2">Uncharacterized protein</fullName>
    </submittedName>
</protein>
<proteinExistence type="predicted"/>
<evidence type="ECO:0000256" key="1">
    <source>
        <dbReference type="SAM" id="MobiDB-lite"/>
    </source>
</evidence>